<sequence length="142" mass="16330">MPGHSYILPDRVFGAIERKCVKLKTSLTPNEYIEIFKESGTGTRVGLDFEIHDRKTAKEMALKKSSNWHFQFFPCKRFVLQRGRNNVGLVQGEVAYTIDLGVPRSIAKKGQRVGNLYPRTKVNYFPLNPNKVKDVIKLLEKY</sequence>
<reference evidence="1 2" key="1">
    <citation type="journal article" date="2022" name="Allergy">
        <title>Genome assembly and annotation of Periplaneta americana reveal a comprehensive cockroach allergen profile.</title>
        <authorList>
            <person name="Wang L."/>
            <person name="Xiong Q."/>
            <person name="Saelim N."/>
            <person name="Wang L."/>
            <person name="Nong W."/>
            <person name="Wan A.T."/>
            <person name="Shi M."/>
            <person name="Liu X."/>
            <person name="Cao Q."/>
            <person name="Hui J.H.L."/>
            <person name="Sookrung N."/>
            <person name="Leung T.F."/>
            <person name="Tungtrongchitr A."/>
            <person name="Tsui S.K.W."/>
        </authorList>
    </citation>
    <scope>NUCLEOTIDE SEQUENCE [LARGE SCALE GENOMIC DNA]</scope>
    <source>
        <strain evidence="1">PWHHKU_190912</strain>
    </source>
</reference>
<evidence type="ECO:0000313" key="2">
    <source>
        <dbReference type="Proteomes" id="UP001148838"/>
    </source>
</evidence>
<accession>A0ABQ8RV24</accession>
<proteinExistence type="predicted"/>
<keyword evidence="2" id="KW-1185">Reference proteome</keyword>
<protein>
    <submittedName>
        <fullName evidence="1">Uncharacterized protein</fullName>
    </submittedName>
</protein>
<dbReference type="EMBL" id="JAJSOF020000042">
    <property type="protein sequence ID" value="KAJ4425524.1"/>
    <property type="molecule type" value="Genomic_DNA"/>
</dbReference>
<gene>
    <name evidence="1" type="ORF">ANN_27718</name>
</gene>
<dbReference type="Proteomes" id="UP001148838">
    <property type="component" value="Unassembled WGS sequence"/>
</dbReference>
<organism evidence="1 2">
    <name type="scientific">Periplaneta americana</name>
    <name type="common">American cockroach</name>
    <name type="synonym">Blatta americana</name>
    <dbReference type="NCBI Taxonomy" id="6978"/>
    <lineage>
        <taxon>Eukaryota</taxon>
        <taxon>Metazoa</taxon>
        <taxon>Ecdysozoa</taxon>
        <taxon>Arthropoda</taxon>
        <taxon>Hexapoda</taxon>
        <taxon>Insecta</taxon>
        <taxon>Pterygota</taxon>
        <taxon>Neoptera</taxon>
        <taxon>Polyneoptera</taxon>
        <taxon>Dictyoptera</taxon>
        <taxon>Blattodea</taxon>
        <taxon>Blattoidea</taxon>
        <taxon>Blattidae</taxon>
        <taxon>Blattinae</taxon>
        <taxon>Periplaneta</taxon>
    </lineage>
</organism>
<comment type="caution">
    <text evidence="1">The sequence shown here is derived from an EMBL/GenBank/DDBJ whole genome shotgun (WGS) entry which is preliminary data.</text>
</comment>
<name>A0ABQ8RV24_PERAM</name>
<evidence type="ECO:0000313" key="1">
    <source>
        <dbReference type="EMBL" id="KAJ4425524.1"/>
    </source>
</evidence>